<keyword evidence="2" id="KW-1134">Transmembrane beta strand</keyword>
<sequence length="467" mass="49651">MTRLPPLIALALLGGCTTVGPDYVAPETAGAEQWHEAANEGAVDPAWWQQFGDPQLAGLIERALASSPTVAEAEARLAEARANRDAVLGGRLPQAQVSGSATENRLSENGQLPVSSIPGFEPEYSLFDLGFDASWEVDFWGRRTREAQGAGARVEAAEARRNDALVMLSAEIARSYMDLRLAQKQAAEATAAAQAAADFAKLASMRYQAGEDSQLTAEQAQARASSASEAIGRLRAQEAASTYRLATLVGAMPEEIVPELRVAAPQPEAPETILVGLRSELLRRRPDVRAAERDLAAATADIGVATADLFPRFSLMGGLGMQARSADDLVDSDSLRFSIGPSFSWPIFSGGRIRAQIRAADARAEAAEARYDQAVITALADSEAAINRYLEAQRTEDASAEALAAQQRAFALSQARFDSGEDNRLMLESARLDLIASERALASAKAEATQAAVALFKALGGAWQAPR</sequence>
<comment type="caution">
    <text evidence="3">The sequence shown here is derived from an EMBL/GenBank/DDBJ whole genome shotgun (WGS) entry which is preliminary data.</text>
</comment>
<keyword evidence="2" id="KW-0449">Lipoprotein</keyword>
<dbReference type="RefSeq" id="WP_346783114.1">
    <property type="nucleotide sequence ID" value="NZ_JBDLBR010000001.1"/>
</dbReference>
<dbReference type="InterPro" id="IPR010131">
    <property type="entry name" value="MdtP/NodT-like"/>
</dbReference>
<dbReference type="PANTHER" id="PTHR30203:SF25">
    <property type="entry name" value="OUTER MEMBRANE PROTEIN-RELATED"/>
    <property type="match status" value="1"/>
</dbReference>
<evidence type="ECO:0000256" key="2">
    <source>
        <dbReference type="RuleBase" id="RU362097"/>
    </source>
</evidence>
<comment type="subcellular location">
    <subcellularLocation>
        <location evidence="2">Cell membrane</location>
        <topology evidence="2">Lipid-anchor</topology>
    </subcellularLocation>
</comment>
<dbReference type="PANTHER" id="PTHR30203">
    <property type="entry name" value="OUTER MEMBRANE CATION EFFLUX PROTEIN"/>
    <property type="match status" value="1"/>
</dbReference>
<evidence type="ECO:0000313" key="3">
    <source>
        <dbReference type="EMBL" id="MEN7535651.1"/>
    </source>
</evidence>
<dbReference type="Proteomes" id="UP001484535">
    <property type="component" value="Unassembled WGS sequence"/>
</dbReference>
<name>A0ABV0CU60_9SPHN</name>
<evidence type="ECO:0000313" key="4">
    <source>
        <dbReference type="Proteomes" id="UP001484535"/>
    </source>
</evidence>
<organism evidence="3 4">
    <name type="scientific">Aurantiacibacter flavus</name>
    <dbReference type="NCBI Taxonomy" id="3145232"/>
    <lineage>
        <taxon>Bacteria</taxon>
        <taxon>Pseudomonadati</taxon>
        <taxon>Pseudomonadota</taxon>
        <taxon>Alphaproteobacteria</taxon>
        <taxon>Sphingomonadales</taxon>
        <taxon>Erythrobacteraceae</taxon>
        <taxon>Aurantiacibacter</taxon>
    </lineage>
</organism>
<keyword evidence="2" id="KW-0472">Membrane</keyword>
<dbReference type="Gene3D" id="1.20.1600.10">
    <property type="entry name" value="Outer membrane efflux proteins (OEP)"/>
    <property type="match status" value="1"/>
</dbReference>
<evidence type="ECO:0000256" key="1">
    <source>
        <dbReference type="ARBA" id="ARBA00007613"/>
    </source>
</evidence>
<dbReference type="PROSITE" id="PS51257">
    <property type="entry name" value="PROKAR_LIPOPROTEIN"/>
    <property type="match status" value="1"/>
</dbReference>
<keyword evidence="4" id="KW-1185">Reference proteome</keyword>
<proteinExistence type="inferred from homology"/>
<dbReference type="InterPro" id="IPR003423">
    <property type="entry name" value="OMP_efflux"/>
</dbReference>
<dbReference type="NCBIfam" id="TIGR01845">
    <property type="entry name" value="outer_NodT"/>
    <property type="match status" value="1"/>
</dbReference>
<keyword evidence="2" id="KW-0812">Transmembrane</keyword>
<dbReference type="Pfam" id="PF02321">
    <property type="entry name" value="OEP"/>
    <property type="match status" value="2"/>
</dbReference>
<comment type="similarity">
    <text evidence="1 2">Belongs to the outer membrane factor (OMF) (TC 1.B.17) family.</text>
</comment>
<dbReference type="EMBL" id="JBDLBR010000001">
    <property type="protein sequence ID" value="MEN7535651.1"/>
    <property type="molecule type" value="Genomic_DNA"/>
</dbReference>
<reference evidence="3 4" key="1">
    <citation type="submission" date="2024-05" db="EMBL/GenBank/DDBJ databases">
        <authorList>
            <person name="Park S."/>
        </authorList>
    </citation>
    <scope>NUCLEOTIDE SEQUENCE [LARGE SCALE GENOMIC DNA]</scope>
    <source>
        <strain evidence="3 4">DGU5</strain>
    </source>
</reference>
<keyword evidence="2" id="KW-0564">Palmitate</keyword>
<dbReference type="Gene3D" id="2.20.200.10">
    <property type="entry name" value="Outer membrane efflux proteins (OEP)"/>
    <property type="match status" value="1"/>
</dbReference>
<gene>
    <name evidence="3" type="ORF">ABDJ38_00505</name>
</gene>
<protein>
    <submittedName>
        <fullName evidence="3">Efflux transporter outer membrane subunit</fullName>
    </submittedName>
</protein>
<accession>A0ABV0CU60</accession>
<dbReference type="SUPFAM" id="SSF56954">
    <property type="entry name" value="Outer membrane efflux proteins (OEP)"/>
    <property type="match status" value="1"/>
</dbReference>